<keyword evidence="2" id="KW-1185">Reference proteome</keyword>
<name>A0ABP8N9N4_9BACT</name>
<evidence type="ECO:0000313" key="1">
    <source>
        <dbReference type="EMBL" id="GAA4462199.1"/>
    </source>
</evidence>
<dbReference type="Gene3D" id="3.90.550.10">
    <property type="entry name" value="Spore Coat Polysaccharide Biosynthesis Protein SpsA, Chain A"/>
    <property type="match status" value="1"/>
</dbReference>
<dbReference type="Proteomes" id="UP001500067">
    <property type="component" value="Unassembled WGS sequence"/>
</dbReference>
<proteinExistence type="predicted"/>
<organism evidence="1 2">
    <name type="scientific">Nemorincola caseinilytica</name>
    <dbReference type="NCBI Taxonomy" id="2054315"/>
    <lineage>
        <taxon>Bacteria</taxon>
        <taxon>Pseudomonadati</taxon>
        <taxon>Bacteroidota</taxon>
        <taxon>Chitinophagia</taxon>
        <taxon>Chitinophagales</taxon>
        <taxon>Chitinophagaceae</taxon>
        <taxon>Nemorincola</taxon>
    </lineage>
</organism>
<sequence>MDQQTNYIVLQCYGHEGIFYECAFALLSLSRQYGGRGPANTQVWIYTDNPSWFAQFHNPGLDIHFRTISEADIKRWRGAIDFVHRVKIEVLKDLTKEHIGNVLYIDTDVVFTRPIEPMLADIAQGRLYMHVMEAVVSTRSNHIFAKLDTHLRDNTPMQVHGRSLWDLAMWNAGVLGFYTGHRYLLDDVLTFTDTEYAKFPKHIIEQFAFSVFFRQEGAIKAAAPYILHYWNLKEVRPLLASFIQQFRNRSWEDLVHYSQMIQMHVLMQEKVNFLANMDITDKLLKKHWAPAECNWNEMLTQL</sequence>
<dbReference type="RefSeq" id="WP_345078996.1">
    <property type="nucleotide sequence ID" value="NZ_BAABFA010000007.1"/>
</dbReference>
<protein>
    <recommendedName>
        <fullName evidence="3">Nucleotide-diphospho-sugar transferase domain-containing protein</fullName>
    </recommendedName>
</protein>
<dbReference type="EMBL" id="BAABFA010000007">
    <property type="protein sequence ID" value="GAA4462199.1"/>
    <property type="molecule type" value="Genomic_DNA"/>
</dbReference>
<comment type="caution">
    <text evidence="1">The sequence shown here is derived from an EMBL/GenBank/DDBJ whole genome shotgun (WGS) entry which is preliminary data.</text>
</comment>
<evidence type="ECO:0000313" key="2">
    <source>
        <dbReference type="Proteomes" id="UP001500067"/>
    </source>
</evidence>
<reference evidence="2" key="1">
    <citation type="journal article" date="2019" name="Int. J. Syst. Evol. Microbiol.">
        <title>The Global Catalogue of Microorganisms (GCM) 10K type strain sequencing project: providing services to taxonomists for standard genome sequencing and annotation.</title>
        <authorList>
            <consortium name="The Broad Institute Genomics Platform"/>
            <consortium name="The Broad Institute Genome Sequencing Center for Infectious Disease"/>
            <person name="Wu L."/>
            <person name="Ma J."/>
        </authorList>
    </citation>
    <scope>NUCLEOTIDE SEQUENCE [LARGE SCALE GENOMIC DNA]</scope>
    <source>
        <strain evidence="2">JCM 32105</strain>
    </source>
</reference>
<gene>
    <name evidence="1" type="ORF">GCM10023093_08320</name>
</gene>
<evidence type="ECO:0008006" key="3">
    <source>
        <dbReference type="Google" id="ProtNLM"/>
    </source>
</evidence>
<accession>A0ABP8N9N4</accession>
<dbReference type="SUPFAM" id="SSF53448">
    <property type="entry name" value="Nucleotide-diphospho-sugar transferases"/>
    <property type="match status" value="1"/>
</dbReference>
<dbReference type="InterPro" id="IPR029044">
    <property type="entry name" value="Nucleotide-diphossugar_trans"/>
</dbReference>